<keyword evidence="2" id="KW-0812">Transmembrane</keyword>
<dbReference type="AlphaFoldDB" id="A0A1I1QFE5"/>
<keyword evidence="4" id="KW-1185">Reference proteome</keyword>
<evidence type="ECO:0000313" key="4">
    <source>
        <dbReference type="Proteomes" id="UP000199207"/>
    </source>
</evidence>
<dbReference type="OrthoDB" id="3868051at2"/>
<feature type="region of interest" description="Disordered" evidence="1">
    <location>
        <begin position="216"/>
        <end position="292"/>
    </location>
</feature>
<organism evidence="3 4">
    <name type="scientific">Streptomyces aidingensis</name>
    <dbReference type="NCBI Taxonomy" id="910347"/>
    <lineage>
        <taxon>Bacteria</taxon>
        <taxon>Bacillati</taxon>
        <taxon>Actinomycetota</taxon>
        <taxon>Actinomycetes</taxon>
        <taxon>Kitasatosporales</taxon>
        <taxon>Streptomycetaceae</taxon>
        <taxon>Streptomyces</taxon>
    </lineage>
</organism>
<protein>
    <recommendedName>
        <fullName evidence="5">Transmembrane protein</fullName>
    </recommendedName>
</protein>
<gene>
    <name evidence="3" type="ORF">SAMN05421773_11177</name>
</gene>
<feature type="compositionally biased region" description="Basic and acidic residues" evidence="1">
    <location>
        <begin position="280"/>
        <end position="292"/>
    </location>
</feature>
<evidence type="ECO:0008006" key="5">
    <source>
        <dbReference type="Google" id="ProtNLM"/>
    </source>
</evidence>
<feature type="transmembrane region" description="Helical" evidence="2">
    <location>
        <begin position="142"/>
        <end position="165"/>
    </location>
</feature>
<evidence type="ECO:0000313" key="3">
    <source>
        <dbReference type="EMBL" id="SFD20831.1"/>
    </source>
</evidence>
<evidence type="ECO:0000256" key="2">
    <source>
        <dbReference type="SAM" id="Phobius"/>
    </source>
</evidence>
<proteinExistence type="predicted"/>
<feature type="compositionally biased region" description="Polar residues" evidence="1">
    <location>
        <begin position="233"/>
        <end position="244"/>
    </location>
</feature>
<dbReference type="RefSeq" id="WP_093840161.1">
    <property type="nucleotide sequence ID" value="NZ_FOLM01000011.1"/>
</dbReference>
<dbReference type="STRING" id="910347.SAMN05421773_11177"/>
<dbReference type="Proteomes" id="UP000199207">
    <property type="component" value="Unassembled WGS sequence"/>
</dbReference>
<evidence type="ECO:0000256" key="1">
    <source>
        <dbReference type="SAM" id="MobiDB-lite"/>
    </source>
</evidence>
<keyword evidence="2" id="KW-1133">Transmembrane helix</keyword>
<feature type="transmembrane region" description="Helical" evidence="2">
    <location>
        <begin position="99"/>
        <end position="122"/>
    </location>
</feature>
<keyword evidence="2" id="KW-0472">Membrane</keyword>
<dbReference type="EMBL" id="FOLM01000011">
    <property type="protein sequence ID" value="SFD20831.1"/>
    <property type="molecule type" value="Genomic_DNA"/>
</dbReference>
<accession>A0A1I1QFE5</accession>
<sequence>MDSATYLLPEDQPEFERILDEALRRARSNPQFSPAGDSFDPERLRAMAVDAIGLIAPAAEAEYRRLVRQREQFGRLTERNPAAAGRSAGPADGGSRAGLAAMVAVLIPVLSGVAALVFLVFGHALRLADPEPPVAAGMRTTGWVFAAMTGAGVLAAAVVVFGTALRNGATADPAAGRAADAVARAAAELDQARAEWRRALLERGINPFLRDAVAAAGRGAGRPDVPPRESRTPRLSFTSPSFTSPAEGREPPSDGPHGEGAGYTHPHYSSPRFSSPAESDENRADRADRADR</sequence>
<name>A0A1I1QFE5_9ACTN</name>
<reference evidence="3 4" key="1">
    <citation type="submission" date="2016-10" db="EMBL/GenBank/DDBJ databases">
        <authorList>
            <person name="de Groot N.N."/>
        </authorList>
    </citation>
    <scope>NUCLEOTIDE SEQUENCE [LARGE SCALE GENOMIC DNA]</scope>
    <source>
        <strain evidence="3 4">CGMCC 4.5739</strain>
    </source>
</reference>